<dbReference type="InterPro" id="IPR036864">
    <property type="entry name" value="Zn2-C6_fun-type_DNA-bd_sf"/>
</dbReference>
<dbReference type="GO" id="GO:0008270">
    <property type="term" value="F:zinc ion binding"/>
    <property type="evidence" value="ECO:0007669"/>
    <property type="project" value="InterPro"/>
</dbReference>
<dbReference type="GeneID" id="30191417"/>
<keyword evidence="3" id="KW-0862">Zinc</keyword>
<gene>
    <name evidence="10" type="ORF">L198_02204</name>
</gene>
<reference evidence="10 11" key="1">
    <citation type="submission" date="2016-06" db="EMBL/GenBank/DDBJ databases">
        <title>Evolution of pathogenesis and genome organization in the Tremellales.</title>
        <authorList>
            <person name="Cuomo C."/>
            <person name="Litvintseva A."/>
            <person name="Heitman J."/>
            <person name="Chen Y."/>
            <person name="Sun S."/>
            <person name="Springer D."/>
            <person name="Dromer F."/>
            <person name="Young S."/>
            <person name="Zeng Q."/>
            <person name="Chapman S."/>
            <person name="Gujja S."/>
            <person name="Saif S."/>
            <person name="Birren B."/>
        </authorList>
    </citation>
    <scope>NUCLEOTIDE SEQUENCE [LARGE SCALE GENOMIC DNA]</scope>
    <source>
        <strain evidence="10 11">CBS 7118</strain>
    </source>
</reference>
<evidence type="ECO:0000256" key="5">
    <source>
        <dbReference type="ARBA" id="ARBA00023125"/>
    </source>
</evidence>
<feature type="compositionally biased region" description="Low complexity" evidence="8">
    <location>
        <begin position="915"/>
        <end position="936"/>
    </location>
</feature>
<evidence type="ECO:0000256" key="1">
    <source>
        <dbReference type="ARBA" id="ARBA00004123"/>
    </source>
</evidence>
<dbReference type="SUPFAM" id="SSF57701">
    <property type="entry name" value="Zn2/Cys6 DNA-binding domain"/>
    <property type="match status" value="1"/>
</dbReference>
<keyword evidence="2" id="KW-0479">Metal-binding</keyword>
<dbReference type="InterPro" id="IPR001138">
    <property type="entry name" value="Zn2Cys6_DnaBD"/>
</dbReference>
<feature type="region of interest" description="Disordered" evidence="8">
    <location>
        <begin position="913"/>
        <end position="938"/>
    </location>
</feature>
<feature type="region of interest" description="Disordered" evidence="8">
    <location>
        <begin position="258"/>
        <end position="318"/>
    </location>
</feature>
<dbReference type="GO" id="GO:0003677">
    <property type="term" value="F:DNA binding"/>
    <property type="evidence" value="ECO:0007669"/>
    <property type="project" value="UniProtKB-KW"/>
</dbReference>
<dbReference type="Pfam" id="PF04082">
    <property type="entry name" value="Fungal_trans"/>
    <property type="match status" value="1"/>
</dbReference>
<protein>
    <recommendedName>
        <fullName evidence="9">Zn(2)-C6 fungal-type domain-containing protein</fullName>
    </recommendedName>
</protein>
<dbReference type="GO" id="GO:0006351">
    <property type="term" value="P:DNA-templated transcription"/>
    <property type="evidence" value="ECO:0007669"/>
    <property type="project" value="InterPro"/>
</dbReference>
<evidence type="ECO:0000259" key="9">
    <source>
        <dbReference type="PROSITE" id="PS50048"/>
    </source>
</evidence>
<evidence type="ECO:0000313" key="11">
    <source>
        <dbReference type="Proteomes" id="UP000094819"/>
    </source>
</evidence>
<evidence type="ECO:0000256" key="3">
    <source>
        <dbReference type="ARBA" id="ARBA00022833"/>
    </source>
</evidence>
<keyword evidence="4" id="KW-0805">Transcription regulation</keyword>
<dbReference type="CDD" id="cd00067">
    <property type="entry name" value="GAL4"/>
    <property type="match status" value="1"/>
</dbReference>
<feature type="domain" description="Zn(2)-C6 fungal-type" evidence="9">
    <location>
        <begin position="46"/>
        <end position="89"/>
    </location>
</feature>
<feature type="compositionally biased region" description="Polar residues" evidence="8">
    <location>
        <begin position="269"/>
        <end position="296"/>
    </location>
</feature>
<feature type="compositionally biased region" description="Basic and acidic residues" evidence="8">
    <location>
        <begin position="156"/>
        <end position="165"/>
    </location>
</feature>
<feature type="region of interest" description="Disordered" evidence="8">
    <location>
        <begin position="340"/>
        <end position="372"/>
    </location>
</feature>
<evidence type="ECO:0000256" key="2">
    <source>
        <dbReference type="ARBA" id="ARBA00022723"/>
    </source>
</evidence>
<feature type="region of interest" description="Disordered" evidence="8">
    <location>
        <begin position="95"/>
        <end position="242"/>
    </location>
</feature>
<evidence type="ECO:0000256" key="4">
    <source>
        <dbReference type="ARBA" id="ARBA00023015"/>
    </source>
</evidence>
<name>A0A1E3JR50_9TREE</name>
<comment type="subcellular location">
    <subcellularLocation>
        <location evidence="1">Nucleus</location>
    </subcellularLocation>
</comment>
<keyword evidence="6" id="KW-0804">Transcription</keyword>
<evidence type="ECO:0000256" key="7">
    <source>
        <dbReference type="ARBA" id="ARBA00023242"/>
    </source>
</evidence>
<dbReference type="OrthoDB" id="39175at2759"/>
<feature type="compositionally biased region" description="Low complexity" evidence="8">
    <location>
        <begin position="355"/>
        <end position="372"/>
    </location>
</feature>
<dbReference type="CDD" id="cd12148">
    <property type="entry name" value="fungal_TF_MHR"/>
    <property type="match status" value="1"/>
</dbReference>
<keyword evidence="7" id="KW-0539">Nucleus</keyword>
<dbReference type="PANTHER" id="PTHR31313">
    <property type="entry name" value="TY1 ENHANCER ACTIVATOR"/>
    <property type="match status" value="1"/>
</dbReference>
<dbReference type="SMART" id="SM00066">
    <property type="entry name" value="GAL4"/>
    <property type="match status" value="1"/>
</dbReference>
<feature type="compositionally biased region" description="Polar residues" evidence="8">
    <location>
        <begin position="959"/>
        <end position="975"/>
    </location>
</feature>
<feature type="compositionally biased region" description="Polar residues" evidence="8">
    <location>
        <begin position="224"/>
        <end position="242"/>
    </location>
</feature>
<keyword evidence="11" id="KW-1185">Reference proteome</keyword>
<evidence type="ECO:0000256" key="8">
    <source>
        <dbReference type="SAM" id="MobiDB-lite"/>
    </source>
</evidence>
<dbReference type="PROSITE" id="PS50048">
    <property type="entry name" value="ZN2_CY6_FUNGAL_2"/>
    <property type="match status" value="1"/>
</dbReference>
<accession>A0A1E3JR50</accession>
<evidence type="ECO:0000313" key="10">
    <source>
        <dbReference type="EMBL" id="ODO03358.1"/>
    </source>
</evidence>
<dbReference type="RefSeq" id="XP_019033409.1">
    <property type="nucleotide sequence ID" value="XM_019174357.1"/>
</dbReference>
<dbReference type="Pfam" id="PF00172">
    <property type="entry name" value="Zn_clus"/>
    <property type="match status" value="1"/>
</dbReference>
<sequence>MPIYPHDDISTYPPLNGVVLIDTSEPEPPPAQNPADVANVLRRNQACRQCRRRKLKCDAARPHCATCIRSYRHLLKTSPRSNPILCCDYDDGAPAQSAEDETNKSLNQSTGQAAPTTSFDNNADDEGTQGNGGSKKKRKASGEGKRKKREDEFQEEKDRLNKKIQELQSQLSKKSNGTQQPPSLPTSRGWSGSSSLFANQDQSAPSPNTFLDMFTTGPAAQPAAGSQTTSNTMWSNPTSLDSGSLAQTAAGLVNLGQSLDFSLGPSPPNQMGSHRSSGQNDTPDLTESSSGQNTLSPGDLFNFPSPDTTSAARTHAPGEVPYPFMDPVALDPDVHVVSQGPKSLWQGAPSGPGDSASFTASSNTNNGSTAAADVSMGGEINMDGLQASLDAAMQQQLLMDMFWPGWPAKLPEPNIVNELVDAFDTVPNLPRMMHRARFLSRLALPPTHANFPHPSLIHAICASAAAWCDPNVYEKSTRDKQWANYGMDGSGLWGPEGQPTKKALSFAARQTLFAKEAVQEGLNTGNRLFDVVRAMIILCRVFIDDTRMLECWAYGGLVARMILPLGLNVRSAELSLKSVMLPPAQDALEREERRAAMWMAFYHDTIASAASGWGTSISLEELTVPLPVSKKDFDTGNEYMKPNPQDVESPDLFLTHPVPDSYVMMTKASILMNRTNRFVRRWKNRHLKPNDDLEGMERPEFKELANSIACFQMSFPPSLRNFSKVGPKKHLDIDLVAAHMLPFAATMCLYEPFADLDDPSDQPTRRLVVATQGIVGIVQQLASAAGGEGDKFASIMHSSASVCFVTTARTSLLLMRHAMNNNDAVSAESHRMDCEMVRLALAQFGTRFKIGQHHAQLIEYFLDRACNPTFEKLSAHYPDHPRPGAPELTRESDFGWCISNALNVKRGFWRAVNPSTSTSPPDSNSSSDLHSSANHSYPNFSQTQTYITVEQMEKEMLVQQGQHQVRTVSGDSQGATLKDISMESSPGESSTSGSGGQGGDEKQEYVLHKGLGHISSVGDFCSMTADGAPLPDILPRRPSEEVLAAVIESQQTQGLGDKVPSANRAFGGGFWIEPKTSS</sequence>
<proteinExistence type="predicted"/>
<dbReference type="InterPro" id="IPR051615">
    <property type="entry name" value="Transcr_Regulatory_Elem"/>
</dbReference>
<dbReference type="SMART" id="SM00906">
    <property type="entry name" value="Fungal_trans"/>
    <property type="match status" value="1"/>
</dbReference>
<dbReference type="PANTHER" id="PTHR31313:SF81">
    <property type="entry name" value="TY1 ENHANCER ACTIVATOR"/>
    <property type="match status" value="1"/>
</dbReference>
<evidence type="ECO:0000256" key="6">
    <source>
        <dbReference type="ARBA" id="ARBA00023163"/>
    </source>
</evidence>
<feature type="compositionally biased region" description="Polar residues" evidence="8">
    <location>
        <begin position="166"/>
        <end position="209"/>
    </location>
</feature>
<dbReference type="InterPro" id="IPR007219">
    <property type="entry name" value="XnlR_reg_dom"/>
</dbReference>
<feature type="region of interest" description="Disordered" evidence="8">
    <location>
        <begin position="958"/>
        <end position="1002"/>
    </location>
</feature>
<dbReference type="Proteomes" id="UP000094819">
    <property type="component" value="Unassembled WGS sequence"/>
</dbReference>
<dbReference type="GO" id="GO:0005634">
    <property type="term" value="C:nucleus"/>
    <property type="evidence" value="ECO:0007669"/>
    <property type="project" value="UniProtKB-SubCell"/>
</dbReference>
<keyword evidence="5" id="KW-0238">DNA-binding</keyword>
<dbReference type="GO" id="GO:0000981">
    <property type="term" value="F:DNA-binding transcription factor activity, RNA polymerase II-specific"/>
    <property type="evidence" value="ECO:0007669"/>
    <property type="project" value="InterPro"/>
</dbReference>
<comment type="caution">
    <text evidence="10">The sequence shown here is derived from an EMBL/GenBank/DDBJ whole genome shotgun (WGS) entry which is preliminary data.</text>
</comment>
<dbReference type="AlphaFoldDB" id="A0A1E3JR50"/>
<dbReference type="EMBL" id="AWGH01000005">
    <property type="protein sequence ID" value="ODO03358.1"/>
    <property type="molecule type" value="Genomic_DNA"/>
</dbReference>
<feature type="compositionally biased region" description="Polar residues" evidence="8">
    <location>
        <begin position="104"/>
        <end position="121"/>
    </location>
</feature>
<dbReference type="Gene3D" id="4.10.240.10">
    <property type="entry name" value="Zn(2)-C6 fungal-type DNA-binding domain"/>
    <property type="match status" value="1"/>
</dbReference>
<organism evidence="10 11">
    <name type="scientific">Cryptococcus wingfieldii CBS 7118</name>
    <dbReference type="NCBI Taxonomy" id="1295528"/>
    <lineage>
        <taxon>Eukaryota</taxon>
        <taxon>Fungi</taxon>
        <taxon>Dikarya</taxon>
        <taxon>Basidiomycota</taxon>
        <taxon>Agaricomycotina</taxon>
        <taxon>Tremellomycetes</taxon>
        <taxon>Tremellales</taxon>
        <taxon>Cryptococcaceae</taxon>
        <taxon>Cryptococcus</taxon>
    </lineage>
</organism>